<evidence type="ECO:0000313" key="11">
    <source>
        <dbReference type="Proteomes" id="UP000549394"/>
    </source>
</evidence>
<evidence type="ECO:0000256" key="4">
    <source>
        <dbReference type="ARBA" id="ARBA00022692"/>
    </source>
</evidence>
<reference evidence="10 11" key="1">
    <citation type="submission" date="2020-08" db="EMBL/GenBank/DDBJ databases">
        <authorList>
            <person name="Hejnol A."/>
        </authorList>
    </citation>
    <scope>NUCLEOTIDE SEQUENCE [LARGE SCALE GENOMIC DNA]</scope>
</reference>
<evidence type="ECO:0000313" key="10">
    <source>
        <dbReference type="EMBL" id="CAD5123449.1"/>
    </source>
</evidence>
<keyword evidence="6" id="KW-1133">Transmembrane helix</keyword>
<evidence type="ECO:0000256" key="3">
    <source>
        <dbReference type="ARBA" id="ARBA00007710"/>
    </source>
</evidence>
<dbReference type="GO" id="GO:0097345">
    <property type="term" value="P:mitochondrial outer membrane permeabilization"/>
    <property type="evidence" value="ECO:0007669"/>
    <property type="project" value="TreeGrafter"/>
</dbReference>
<evidence type="ECO:0000256" key="1">
    <source>
        <dbReference type="ARBA" id="ARBA00004167"/>
    </source>
</evidence>
<comment type="caution">
    <text evidence="10">The sequence shown here is derived from an EMBL/GenBank/DDBJ whole genome shotgun (WGS) entry which is preliminary data.</text>
</comment>
<dbReference type="OrthoDB" id="5857140at2759"/>
<dbReference type="GO" id="GO:0005741">
    <property type="term" value="C:mitochondrial outer membrane"/>
    <property type="evidence" value="ECO:0007669"/>
    <property type="project" value="TreeGrafter"/>
</dbReference>
<dbReference type="AlphaFoldDB" id="A0A7I8W5T0"/>
<feature type="region of interest" description="Disordered" evidence="9">
    <location>
        <begin position="99"/>
        <end position="130"/>
    </location>
</feature>
<comment type="similarity">
    <text evidence="3">Belongs to the NIP3 family.</text>
</comment>
<dbReference type="Pfam" id="PF06553">
    <property type="entry name" value="BNIP3"/>
    <property type="match status" value="1"/>
</dbReference>
<accession>A0A7I8W5T0</accession>
<keyword evidence="8" id="KW-0472">Membrane</keyword>
<protein>
    <submittedName>
        <fullName evidence="10">DgyrCDS11795</fullName>
    </submittedName>
</protein>
<proteinExistence type="inferred from homology"/>
<evidence type="ECO:0000256" key="7">
    <source>
        <dbReference type="ARBA" id="ARBA00023128"/>
    </source>
</evidence>
<feature type="compositionally biased region" description="Polar residues" evidence="9">
    <location>
        <begin position="56"/>
        <end position="72"/>
    </location>
</feature>
<dbReference type="Proteomes" id="UP000549394">
    <property type="component" value="Unassembled WGS sequence"/>
</dbReference>
<dbReference type="InterPro" id="IPR010548">
    <property type="entry name" value="BNIP3"/>
</dbReference>
<keyword evidence="4" id="KW-0812">Transmembrane</keyword>
<gene>
    <name evidence="10" type="ORF">DGYR_LOCUS11128</name>
</gene>
<keyword evidence="7" id="KW-0496">Mitochondrion</keyword>
<evidence type="ECO:0000256" key="6">
    <source>
        <dbReference type="ARBA" id="ARBA00022989"/>
    </source>
</evidence>
<dbReference type="PANTHER" id="PTHR15186:SF5">
    <property type="entry name" value="BNIP3, ISOFORM A"/>
    <property type="match status" value="1"/>
</dbReference>
<dbReference type="GO" id="GO:0043065">
    <property type="term" value="P:positive regulation of apoptotic process"/>
    <property type="evidence" value="ECO:0007669"/>
    <property type="project" value="InterPro"/>
</dbReference>
<feature type="compositionally biased region" description="Basic and acidic residues" evidence="9">
    <location>
        <begin position="1"/>
        <end position="13"/>
    </location>
</feature>
<name>A0A7I8W5T0_9ANNE</name>
<comment type="subcellular location">
    <subcellularLocation>
        <location evidence="1">Membrane</location>
        <topology evidence="1">Single-pass membrane protein</topology>
    </subcellularLocation>
    <subcellularLocation>
        <location evidence="2">Mitochondrion membrane</location>
    </subcellularLocation>
</comment>
<evidence type="ECO:0000256" key="8">
    <source>
        <dbReference type="ARBA" id="ARBA00023136"/>
    </source>
</evidence>
<evidence type="ECO:0000256" key="9">
    <source>
        <dbReference type="SAM" id="MobiDB-lite"/>
    </source>
</evidence>
<organism evidence="10 11">
    <name type="scientific">Dimorphilus gyrociliatus</name>
    <dbReference type="NCBI Taxonomy" id="2664684"/>
    <lineage>
        <taxon>Eukaryota</taxon>
        <taxon>Metazoa</taxon>
        <taxon>Spiralia</taxon>
        <taxon>Lophotrochozoa</taxon>
        <taxon>Annelida</taxon>
        <taxon>Polychaeta</taxon>
        <taxon>Polychaeta incertae sedis</taxon>
        <taxon>Dinophilidae</taxon>
        <taxon>Dimorphilus</taxon>
    </lineage>
</organism>
<dbReference type="GO" id="GO:0042802">
    <property type="term" value="F:identical protein binding"/>
    <property type="evidence" value="ECO:0007669"/>
    <property type="project" value="UniProtKB-ARBA"/>
</dbReference>
<dbReference type="EMBL" id="CAJFCJ010000019">
    <property type="protein sequence ID" value="CAD5123449.1"/>
    <property type="molecule type" value="Genomic_DNA"/>
</dbReference>
<feature type="region of interest" description="Disordered" evidence="9">
    <location>
        <begin position="1"/>
        <end position="34"/>
    </location>
</feature>
<dbReference type="PANTHER" id="PTHR15186">
    <property type="entry name" value="RE48077P"/>
    <property type="match status" value="1"/>
</dbReference>
<keyword evidence="5" id="KW-0053">Apoptosis</keyword>
<dbReference type="GO" id="GO:0005634">
    <property type="term" value="C:nucleus"/>
    <property type="evidence" value="ECO:0007669"/>
    <property type="project" value="TreeGrafter"/>
</dbReference>
<sequence>MSTLERTESKESQLNDSWVEVGSSRGSTPPLFPRINMTNEQMEKMLLEAQKELSRHTSINASTISSRTSPKSPHSPVSDPTQTKTVQEFENSDWIWDWSSRPEIKPPSSDIQSNKYKHFPRSETGKSKRHGLSVRNTGIISNLPALLFTHAATFILGAAA</sequence>
<evidence type="ECO:0000256" key="5">
    <source>
        <dbReference type="ARBA" id="ARBA00022703"/>
    </source>
</evidence>
<feature type="region of interest" description="Disordered" evidence="9">
    <location>
        <begin position="48"/>
        <end position="86"/>
    </location>
</feature>
<evidence type="ECO:0000256" key="2">
    <source>
        <dbReference type="ARBA" id="ARBA00004325"/>
    </source>
</evidence>
<keyword evidence="11" id="KW-1185">Reference proteome</keyword>